<evidence type="ECO:0000313" key="3">
    <source>
        <dbReference type="Proteomes" id="UP000006461"/>
    </source>
</evidence>
<evidence type="ECO:0000256" key="1">
    <source>
        <dbReference type="SAM" id="MobiDB-lite"/>
    </source>
</evidence>
<dbReference type="AlphaFoldDB" id="I4ES84"/>
<name>I4ES84_MODI5</name>
<dbReference type="HOGENOM" id="CLU_2082134_0_0_11"/>
<keyword evidence="3" id="KW-1185">Reference proteome</keyword>
<feature type="region of interest" description="Disordered" evidence="1">
    <location>
        <begin position="1"/>
        <end position="59"/>
    </location>
</feature>
<evidence type="ECO:0000313" key="2">
    <source>
        <dbReference type="EMBL" id="CCH86247.1"/>
    </source>
</evidence>
<dbReference type="EMBL" id="FO203431">
    <property type="protein sequence ID" value="CCH86247.1"/>
    <property type="molecule type" value="Genomic_DNA"/>
</dbReference>
<organism evidence="2 3">
    <name type="scientific">Modestobacter italicus (strain DSM 44449 / CECT 9708 / BC 501)</name>
    <dbReference type="NCBI Taxonomy" id="2732864"/>
    <lineage>
        <taxon>Bacteria</taxon>
        <taxon>Bacillati</taxon>
        <taxon>Actinomycetota</taxon>
        <taxon>Actinomycetes</taxon>
        <taxon>Geodermatophilales</taxon>
        <taxon>Geodermatophilaceae</taxon>
        <taxon>Modestobacter</taxon>
    </lineage>
</organism>
<sequence>MQPRSDATASWRGANGVRSRSGTRSLPRQGRSLDLPARSPDGVGLDRPASGPDSRVLQPHARIRPIQRQCIPPSLLDTPIKVRLAVNGNQLQPPPFSPSLKECHPFTRERHACYLHG</sequence>
<dbReference type="KEGG" id="mmar:MODMU_0795"/>
<dbReference type="Proteomes" id="UP000006461">
    <property type="component" value="Chromosome"/>
</dbReference>
<reference evidence="2 3" key="1">
    <citation type="journal article" date="2012" name="J. Bacteriol.">
        <title>Genome Sequence of Radiation-Resistant Modestobacter marinus Strain BC501, a Representative Actinobacterium That Thrives on Calcareous Stone Surfaces.</title>
        <authorList>
            <person name="Normand P."/>
            <person name="Gury J."/>
            <person name="Pujic P."/>
            <person name="Chouaia B."/>
            <person name="Crotti E."/>
            <person name="Brusetti L."/>
            <person name="Daffonchio D."/>
            <person name="Vacherie B."/>
            <person name="Barbe V."/>
            <person name="Medigue C."/>
            <person name="Calteau A."/>
            <person name="Ghodhbane-Gtari F."/>
            <person name="Essoussi I."/>
            <person name="Nouioui I."/>
            <person name="Abbassi-Ghozzi I."/>
            <person name="Gtari M."/>
        </authorList>
    </citation>
    <scope>NUCLEOTIDE SEQUENCE [LARGE SCALE GENOMIC DNA]</scope>
    <source>
        <strain evidence="3">BC 501</strain>
    </source>
</reference>
<protein>
    <submittedName>
        <fullName evidence="2">Uncharacterized protein</fullName>
    </submittedName>
</protein>
<gene>
    <name evidence="2" type="ordered locus">MODMU_0795</name>
</gene>
<accession>I4ES84</accession>
<dbReference type="STRING" id="477641.MODMU_0795"/>
<proteinExistence type="predicted"/>